<dbReference type="Proteomes" id="UP000663870">
    <property type="component" value="Unassembled WGS sequence"/>
</dbReference>
<dbReference type="EMBL" id="CAJNOL010005576">
    <property type="protein sequence ID" value="CAF1607157.1"/>
    <property type="molecule type" value="Genomic_DNA"/>
</dbReference>
<comment type="caution">
    <text evidence="1">The sequence shown here is derived from an EMBL/GenBank/DDBJ whole genome shotgun (WGS) entry which is preliminary data.</text>
</comment>
<evidence type="ECO:0000313" key="4">
    <source>
        <dbReference type="Proteomes" id="UP000663870"/>
    </source>
</evidence>
<reference evidence="1" key="1">
    <citation type="submission" date="2021-02" db="EMBL/GenBank/DDBJ databases">
        <authorList>
            <person name="Nowell W R."/>
        </authorList>
    </citation>
    <scope>NUCLEOTIDE SEQUENCE</scope>
</reference>
<evidence type="ECO:0000313" key="2">
    <source>
        <dbReference type="EMBL" id="CAF1607157.1"/>
    </source>
</evidence>
<evidence type="ECO:0000313" key="3">
    <source>
        <dbReference type="Proteomes" id="UP000663854"/>
    </source>
</evidence>
<keyword evidence="4" id="KW-1185">Reference proteome</keyword>
<sequence>MKDDQNIWSHVRQIFKSYSPAFRGLKTPNGVVKNNQEIADQLANCYEKHFAEPTSDSKNYFHSKCLEAYENIKHFSNLPLDQIKI</sequence>
<name>A0A815I932_9BILA</name>
<evidence type="ECO:0000313" key="1">
    <source>
        <dbReference type="EMBL" id="CAF1361920.1"/>
    </source>
</evidence>
<dbReference type="Proteomes" id="UP000663854">
    <property type="component" value="Unassembled WGS sequence"/>
</dbReference>
<dbReference type="EMBL" id="CAJNOH010004180">
    <property type="protein sequence ID" value="CAF1361920.1"/>
    <property type="molecule type" value="Genomic_DNA"/>
</dbReference>
<proteinExistence type="predicted"/>
<organism evidence="1 3">
    <name type="scientific">Rotaria sordida</name>
    <dbReference type="NCBI Taxonomy" id="392033"/>
    <lineage>
        <taxon>Eukaryota</taxon>
        <taxon>Metazoa</taxon>
        <taxon>Spiralia</taxon>
        <taxon>Gnathifera</taxon>
        <taxon>Rotifera</taxon>
        <taxon>Eurotatoria</taxon>
        <taxon>Bdelloidea</taxon>
        <taxon>Philodinida</taxon>
        <taxon>Philodinidae</taxon>
        <taxon>Rotaria</taxon>
    </lineage>
</organism>
<protein>
    <submittedName>
        <fullName evidence="1">Uncharacterized protein</fullName>
    </submittedName>
</protein>
<gene>
    <name evidence="2" type="ORF">JXQ802_LOCUS48965</name>
    <name evidence="1" type="ORF">PYM288_LOCUS32919</name>
</gene>
<dbReference type="AlphaFoldDB" id="A0A815I932"/>
<accession>A0A815I932</accession>